<feature type="non-terminal residue" evidence="2">
    <location>
        <position position="277"/>
    </location>
</feature>
<evidence type="ECO:0000259" key="1">
    <source>
        <dbReference type="Pfam" id="PF23210"/>
    </source>
</evidence>
<evidence type="ECO:0000313" key="3">
    <source>
        <dbReference type="Proteomes" id="UP000551823"/>
    </source>
</evidence>
<feature type="non-terminal residue" evidence="2">
    <location>
        <position position="1"/>
    </location>
</feature>
<dbReference type="PANTHER" id="PTHR23120:SF44">
    <property type="entry name" value="MAESTRO HEAT-LIKE REPEAT-CONTAINING PROTEIN FAMILY MEMBER 1"/>
    <property type="match status" value="1"/>
</dbReference>
<proteinExistence type="predicted"/>
<reference evidence="2 3" key="1">
    <citation type="submission" date="2019-09" db="EMBL/GenBank/DDBJ databases">
        <title>Bird 10,000 Genomes (B10K) Project - Family phase.</title>
        <authorList>
            <person name="Zhang G."/>
        </authorList>
    </citation>
    <scope>NUCLEOTIDE SEQUENCE [LARGE SCALE GENOMIC DNA]</scope>
    <source>
        <strain evidence="2">B10K-DU-005-01</strain>
    </source>
</reference>
<dbReference type="InterPro" id="IPR055408">
    <property type="entry name" value="HEAT_MROH2B-like"/>
</dbReference>
<sequence length="277" mass="30922">QLLWPRLLQYVVPAQYSSMLILLSRCVRALVERWKRAGCKEEEEEPDAMDSQEQARLPAPQALLARLLVVAAAPCASWRMGTHDPQSLGGSVATEIPLLLQYLEGRTESSLDSAEWEHRVLKFLRASLEPIEDKAWTVGLSQELSQQLGSSVPSSWEQLFLYKALGTALAACQDLRHVQGQMLRLLQETNPLELSEAQGMISVVSHAAESHFHLVLDTVTMFSASMDWKVQQQQKTERAQATCAALMRTYSGIVLHAPKEQLLTHVDNGIVGNILWL</sequence>
<comment type="caution">
    <text evidence="2">The sequence shown here is derived from an EMBL/GenBank/DDBJ whole genome shotgun (WGS) entry which is preliminary data.</text>
</comment>
<organism evidence="2 3">
    <name type="scientific">Nyctiprogne leucopyga</name>
    <dbReference type="NCBI Taxonomy" id="382315"/>
    <lineage>
        <taxon>Eukaryota</taxon>
        <taxon>Metazoa</taxon>
        <taxon>Chordata</taxon>
        <taxon>Craniata</taxon>
        <taxon>Vertebrata</taxon>
        <taxon>Euteleostomi</taxon>
        <taxon>Archelosauria</taxon>
        <taxon>Archosauria</taxon>
        <taxon>Dinosauria</taxon>
        <taxon>Saurischia</taxon>
        <taxon>Theropoda</taxon>
        <taxon>Coelurosauria</taxon>
        <taxon>Aves</taxon>
        <taxon>Neognathae</taxon>
        <taxon>Neoaves</taxon>
        <taxon>Strisores</taxon>
        <taxon>Caprimulgiformes</taxon>
        <taxon>Caprimulgidae</taxon>
        <taxon>Chordeilinae</taxon>
        <taxon>Nyctiprogne</taxon>
    </lineage>
</organism>
<dbReference type="InterPro" id="IPR045206">
    <property type="entry name" value="Maestro_heat-like_prot"/>
</dbReference>
<evidence type="ECO:0000313" key="2">
    <source>
        <dbReference type="EMBL" id="NXW52361.1"/>
    </source>
</evidence>
<accession>A0A7L4CR66</accession>
<keyword evidence="3" id="KW-1185">Reference proteome</keyword>
<dbReference type="Pfam" id="PF23210">
    <property type="entry name" value="HEAT_Maestro_2"/>
    <property type="match status" value="1"/>
</dbReference>
<protein>
    <submittedName>
        <fullName evidence="2">MRO2B protein</fullName>
    </submittedName>
</protein>
<name>A0A7L4CR66_9AVES</name>
<gene>
    <name evidence="2" type="primary">Mroh2b</name>
    <name evidence="2" type="ORF">NYCLEU_R13680</name>
</gene>
<feature type="domain" description="MROH2B-like HEAT-repeats" evidence="1">
    <location>
        <begin position="1"/>
        <end position="275"/>
    </location>
</feature>
<dbReference type="GO" id="GO:0005737">
    <property type="term" value="C:cytoplasm"/>
    <property type="evidence" value="ECO:0007669"/>
    <property type="project" value="TreeGrafter"/>
</dbReference>
<dbReference type="Proteomes" id="UP000551823">
    <property type="component" value="Unassembled WGS sequence"/>
</dbReference>
<dbReference type="PANTHER" id="PTHR23120">
    <property type="entry name" value="MAESTRO-RELATED HEAT DOMAIN-CONTAINING"/>
    <property type="match status" value="1"/>
</dbReference>
<dbReference type="EMBL" id="VZZU01009891">
    <property type="protein sequence ID" value="NXW52361.1"/>
    <property type="molecule type" value="Genomic_DNA"/>
</dbReference>
<dbReference type="AlphaFoldDB" id="A0A7L4CR66"/>